<name>A0A7J6LIY7_PEROL</name>
<dbReference type="CDD" id="cd00051">
    <property type="entry name" value="EFh"/>
    <property type="match status" value="1"/>
</dbReference>
<evidence type="ECO:0000256" key="4">
    <source>
        <dbReference type="ARBA" id="ARBA00022837"/>
    </source>
</evidence>
<evidence type="ECO:0000256" key="5">
    <source>
        <dbReference type="ARBA" id="ARBA00022990"/>
    </source>
</evidence>
<proteinExistence type="predicted"/>
<keyword evidence="2" id="KW-0479">Metal-binding</keyword>
<dbReference type="Proteomes" id="UP000570595">
    <property type="component" value="Unassembled WGS sequence"/>
</dbReference>
<dbReference type="GO" id="GO:0016460">
    <property type="term" value="C:myosin II complex"/>
    <property type="evidence" value="ECO:0007669"/>
    <property type="project" value="TreeGrafter"/>
</dbReference>
<evidence type="ECO:0000313" key="8">
    <source>
        <dbReference type="EMBL" id="KAF4659224.1"/>
    </source>
</evidence>
<dbReference type="EMBL" id="JABAHT010000277">
    <property type="protein sequence ID" value="KAF4659224.1"/>
    <property type="molecule type" value="Genomic_DNA"/>
</dbReference>
<evidence type="ECO:0000256" key="3">
    <source>
        <dbReference type="ARBA" id="ARBA00022737"/>
    </source>
</evidence>
<protein>
    <recommendedName>
        <fullName evidence="1">Calmodulin</fullName>
    </recommendedName>
</protein>
<dbReference type="InterPro" id="IPR011992">
    <property type="entry name" value="EF-hand-dom_pair"/>
</dbReference>
<sequence>MDRPPPGQIVPESAERAIEDTFHLCDADGDGYITQDEVLMLLRGLGQTLTEKEGAAFLQGLPHKVSLDDFTDHLNKYYRPPIPLERLLGAFRVLDPSRTGVISGEKLKQLITSLGEGLTNSEVEGIFADIKLDEDGNVNYAELAELLNSGPTAVSLGTPATEEISILAMGVNGSRMRHRRSVMSPDGRRPLRGRQGDNVILESQGWSEPEVTRHSEVRGGARKDRLASISTVATDPSMVHEPTEAESMALRKVMEIHDSHFPANGYVRYVPYLSSSIMDSAIVKRRASKESTSAATSRREASPNVLYGDASLAFFRCVPQTAQSRKPAAASSSSPLVSLTLCCILGYP</sequence>
<organism evidence="8 9">
    <name type="scientific">Perkinsus olseni</name>
    <name type="common">Perkinsus atlanticus</name>
    <dbReference type="NCBI Taxonomy" id="32597"/>
    <lineage>
        <taxon>Eukaryota</taxon>
        <taxon>Sar</taxon>
        <taxon>Alveolata</taxon>
        <taxon>Perkinsozoa</taxon>
        <taxon>Perkinsea</taxon>
        <taxon>Perkinsida</taxon>
        <taxon>Perkinsidae</taxon>
        <taxon>Perkinsus</taxon>
    </lineage>
</organism>
<dbReference type="GO" id="GO:0005509">
    <property type="term" value="F:calcium ion binding"/>
    <property type="evidence" value="ECO:0007669"/>
    <property type="project" value="InterPro"/>
</dbReference>
<dbReference type="PROSITE" id="PS00018">
    <property type="entry name" value="EF_HAND_1"/>
    <property type="match status" value="1"/>
</dbReference>
<dbReference type="InterPro" id="IPR018247">
    <property type="entry name" value="EF_Hand_1_Ca_BS"/>
</dbReference>
<gene>
    <name evidence="8" type="ORF">FOZ61_004901</name>
</gene>
<feature type="domain" description="EF-hand" evidence="7">
    <location>
        <begin position="82"/>
        <end position="117"/>
    </location>
</feature>
<evidence type="ECO:0000256" key="2">
    <source>
        <dbReference type="ARBA" id="ARBA00022723"/>
    </source>
</evidence>
<dbReference type="SMART" id="SM00054">
    <property type="entry name" value="EFh"/>
    <property type="match status" value="3"/>
</dbReference>
<dbReference type="InterPro" id="IPR050230">
    <property type="entry name" value="CALM/Myosin/TropC-like"/>
</dbReference>
<evidence type="ECO:0000256" key="6">
    <source>
        <dbReference type="SAM" id="MobiDB-lite"/>
    </source>
</evidence>
<comment type="caution">
    <text evidence="8">The sequence shown here is derived from an EMBL/GenBank/DDBJ whole genome shotgun (WGS) entry which is preliminary data.</text>
</comment>
<dbReference type="Gene3D" id="1.10.238.10">
    <property type="entry name" value="EF-hand"/>
    <property type="match status" value="1"/>
</dbReference>
<accession>A0A7J6LIY7</accession>
<dbReference type="SUPFAM" id="SSF47473">
    <property type="entry name" value="EF-hand"/>
    <property type="match status" value="1"/>
</dbReference>
<dbReference type="Pfam" id="PF13405">
    <property type="entry name" value="EF-hand_6"/>
    <property type="match status" value="1"/>
</dbReference>
<dbReference type="PROSITE" id="PS50222">
    <property type="entry name" value="EF_HAND_2"/>
    <property type="match status" value="2"/>
</dbReference>
<feature type="region of interest" description="Disordered" evidence="6">
    <location>
        <begin position="176"/>
        <end position="228"/>
    </location>
</feature>
<evidence type="ECO:0000313" key="9">
    <source>
        <dbReference type="Proteomes" id="UP000570595"/>
    </source>
</evidence>
<dbReference type="InterPro" id="IPR002048">
    <property type="entry name" value="EF_hand_dom"/>
</dbReference>
<feature type="compositionally biased region" description="Basic and acidic residues" evidence="6">
    <location>
        <begin position="210"/>
        <end position="226"/>
    </location>
</feature>
<dbReference type="PANTHER" id="PTHR23048">
    <property type="entry name" value="MYOSIN LIGHT CHAIN 1, 3"/>
    <property type="match status" value="1"/>
</dbReference>
<dbReference type="Pfam" id="PF13499">
    <property type="entry name" value="EF-hand_7"/>
    <property type="match status" value="1"/>
</dbReference>
<evidence type="ECO:0000256" key="1">
    <source>
        <dbReference type="ARBA" id="ARBA00020786"/>
    </source>
</evidence>
<feature type="domain" description="EF-hand" evidence="7">
    <location>
        <begin position="13"/>
        <end position="48"/>
    </location>
</feature>
<keyword evidence="3" id="KW-0677">Repeat</keyword>
<dbReference type="PANTHER" id="PTHR23048:SF0">
    <property type="entry name" value="CALMODULIN LIKE 3"/>
    <property type="match status" value="1"/>
</dbReference>
<dbReference type="FunFam" id="1.10.238.10:FF:000003">
    <property type="entry name" value="Calmodulin A"/>
    <property type="match status" value="1"/>
</dbReference>
<keyword evidence="5" id="KW-0007">Acetylation</keyword>
<evidence type="ECO:0000259" key="7">
    <source>
        <dbReference type="PROSITE" id="PS50222"/>
    </source>
</evidence>
<reference evidence="8 9" key="1">
    <citation type="submission" date="2020-04" db="EMBL/GenBank/DDBJ databases">
        <title>Perkinsus olseni comparative genomics.</title>
        <authorList>
            <person name="Bogema D.R."/>
        </authorList>
    </citation>
    <scope>NUCLEOTIDE SEQUENCE [LARGE SCALE GENOMIC DNA]</scope>
    <source>
        <strain evidence="8">ATCC PRA-179</strain>
    </source>
</reference>
<dbReference type="OrthoDB" id="429467at2759"/>
<dbReference type="AlphaFoldDB" id="A0A7J6LIY7"/>
<keyword evidence="4" id="KW-0106">Calcium</keyword>